<dbReference type="Pfam" id="PF01812">
    <property type="entry name" value="5-FTHF_cyc-lig"/>
    <property type="match status" value="1"/>
</dbReference>
<dbReference type="PANTHER" id="PTHR23407">
    <property type="entry name" value="ATPASE INHIBITOR/5-FORMYLTETRAHYDROFOLATE CYCLO-LIGASE"/>
    <property type="match status" value="1"/>
</dbReference>
<dbReference type="GO" id="GO:0005524">
    <property type="term" value="F:ATP binding"/>
    <property type="evidence" value="ECO:0007669"/>
    <property type="project" value="UniProtKB-KW"/>
</dbReference>
<dbReference type="EC" id="6.3.3.2" evidence="5 7"/>
<dbReference type="GO" id="GO:0009396">
    <property type="term" value="P:folic acid-containing compound biosynthetic process"/>
    <property type="evidence" value="ECO:0007669"/>
    <property type="project" value="TreeGrafter"/>
</dbReference>
<dbReference type="FunFam" id="3.40.50.10420:FF:000007">
    <property type="entry name" value="5-formyltetrahydrofolate cyclo-ligase"/>
    <property type="match status" value="1"/>
</dbReference>
<keyword evidence="2 6" id="KW-0547">Nucleotide-binding</keyword>
<organism evidence="8 9">
    <name type="scientific">Diploptera punctata</name>
    <name type="common">Pacific beetle cockroach</name>
    <dbReference type="NCBI Taxonomy" id="6984"/>
    <lineage>
        <taxon>Eukaryota</taxon>
        <taxon>Metazoa</taxon>
        <taxon>Ecdysozoa</taxon>
        <taxon>Arthropoda</taxon>
        <taxon>Hexapoda</taxon>
        <taxon>Insecta</taxon>
        <taxon>Pterygota</taxon>
        <taxon>Neoptera</taxon>
        <taxon>Polyneoptera</taxon>
        <taxon>Dictyoptera</taxon>
        <taxon>Blattodea</taxon>
        <taxon>Blaberoidea</taxon>
        <taxon>Blaberidae</taxon>
        <taxon>Diplopterinae</taxon>
        <taxon>Diploptera</taxon>
    </lineage>
</organism>
<gene>
    <name evidence="8" type="ORF">L9F63_001467</name>
</gene>
<dbReference type="SUPFAM" id="SSF100950">
    <property type="entry name" value="NagB/RpiA/CoA transferase-like"/>
    <property type="match status" value="1"/>
</dbReference>
<evidence type="ECO:0000313" key="9">
    <source>
        <dbReference type="Proteomes" id="UP001233999"/>
    </source>
</evidence>
<dbReference type="NCBIfam" id="TIGR02727">
    <property type="entry name" value="MTHFS_bact"/>
    <property type="match status" value="1"/>
</dbReference>
<dbReference type="EMBL" id="JASPKZ010003850">
    <property type="protein sequence ID" value="KAJ9592028.1"/>
    <property type="molecule type" value="Genomic_DNA"/>
</dbReference>
<keyword evidence="7" id="KW-0460">Magnesium</keyword>
<dbReference type="GO" id="GO:0005739">
    <property type="term" value="C:mitochondrion"/>
    <property type="evidence" value="ECO:0007669"/>
    <property type="project" value="TreeGrafter"/>
</dbReference>
<dbReference type="InterPro" id="IPR002698">
    <property type="entry name" value="FTHF_cligase"/>
</dbReference>
<reference evidence="8" key="2">
    <citation type="submission" date="2023-05" db="EMBL/GenBank/DDBJ databases">
        <authorList>
            <person name="Fouks B."/>
        </authorList>
    </citation>
    <scope>NUCLEOTIDE SEQUENCE</scope>
    <source>
        <strain evidence="8">Stay&amp;Tobe</strain>
        <tissue evidence="8">Testes</tissue>
    </source>
</reference>
<evidence type="ECO:0000256" key="3">
    <source>
        <dbReference type="ARBA" id="ARBA00022840"/>
    </source>
</evidence>
<comment type="catalytic activity">
    <reaction evidence="4 7">
        <text>(6S)-5-formyl-5,6,7,8-tetrahydrofolate + ATP = (6R)-5,10-methenyltetrahydrofolate + ADP + phosphate</text>
        <dbReference type="Rhea" id="RHEA:10488"/>
        <dbReference type="ChEBI" id="CHEBI:30616"/>
        <dbReference type="ChEBI" id="CHEBI:43474"/>
        <dbReference type="ChEBI" id="CHEBI:57455"/>
        <dbReference type="ChEBI" id="CHEBI:57457"/>
        <dbReference type="ChEBI" id="CHEBI:456216"/>
        <dbReference type="EC" id="6.3.3.2"/>
    </reaction>
</comment>
<dbReference type="PIRSF" id="PIRSF006806">
    <property type="entry name" value="FTHF_cligase"/>
    <property type="match status" value="1"/>
</dbReference>
<comment type="caution">
    <text evidence="8">The sequence shown here is derived from an EMBL/GenBank/DDBJ whole genome shotgun (WGS) entry which is preliminary data.</text>
</comment>
<dbReference type="InterPro" id="IPR024185">
    <property type="entry name" value="FTHF_cligase-like_sf"/>
</dbReference>
<accession>A0AAD8A602</accession>
<feature type="binding site" evidence="6">
    <location>
        <begin position="8"/>
        <end position="12"/>
    </location>
    <ligand>
        <name>ATP</name>
        <dbReference type="ChEBI" id="CHEBI:30616"/>
    </ligand>
</feature>
<evidence type="ECO:0000256" key="5">
    <source>
        <dbReference type="ARBA" id="ARBA00038966"/>
    </source>
</evidence>
<sequence length="199" mass="22599">MSAVQAAKQALRKDIKKAVAQLTRDQKAHQSDIVTEKFLSSKEYGKSKRVSIFISMDDEIQTDKIIKHIFQTGRLCFIPRYASKGSEMEMVRLHSLEDLQSLPKTKWNIKQPLETDQRENALQTGGLDLIVVPGLAFTMNGKRMGRGRGYYDTYLSRCRSLQNKPPITVALAFSPQILDHVPTDENDMNVDMVLFPPRS</sequence>
<dbReference type="GO" id="GO:0046872">
    <property type="term" value="F:metal ion binding"/>
    <property type="evidence" value="ECO:0007669"/>
    <property type="project" value="UniProtKB-KW"/>
</dbReference>
<evidence type="ECO:0000256" key="4">
    <source>
        <dbReference type="ARBA" id="ARBA00036539"/>
    </source>
</evidence>
<dbReference type="Proteomes" id="UP001233999">
    <property type="component" value="Unassembled WGS sequence"/>
</dbReference>
<keyword evidence="7" id="KW-0479">Metal-binding</keyword>
<dbReference type="InterPro" id="IPR037171">
    <property type="entry name" value="NagB/RpiA_transferase-like"/>
</dbReference>
<protein>
    <recommendedName>
        <fullName evidence="5 7">5-formyltetrahydrofolate cyclo-ligase</fullName>
        <ecNumber evidence="5 7">6.3.3.2</ecNumber>
    </recommendedName>
</protein>
<evidence type="ECO:0000256" key="1">
    <source>
        <dbReference type="ARBA" id="ARBA00010638"/>
    </source>
</evidence>
<evidence type="ECO:0000256" key="7">
    <source>
        <dbReference type="RuleBase" id="RU361279"/>
    </source>
</evidence>
<feature type="binding site" evidence="6">
    <location>
        <position position="54"/>
    </location>
    <ligand>
        <name>substrate</name>
    </ligand>
</feature>
<evidence type="ECO:0000256" key="6">
    <source>
        <dbReference type="PIRSR" id="PIRSR006806-1"/>
    </source>
</evidence>
<keyword evidence="9" id="KW-1185">Reference proteome</keyword>
<dbReference type="AlphaFoldDB" id="A0AAD8A602"/>
<dbReference type="Gene3D" id="3.40.50.10420">
    <property type="entry name" value="NagB/RpiA/CoA transferase-like"/>
    <property type="match status" value="1"/>
</dbReference>
<keyword evidence="3 6" id="KW-0067">ATP-binding</keyword>
<reference evidence="8" key="1">
    <citation type="journal article" date="2023" name="IScience">
        <title>Live-bearing cockroach genome reveals convergent evolutionary mechanisms linked to viviparity in insects and beyond.</title>
        <authorList>
            <person name="Fouks B."/>
            <person name="Harrison M.C."/>
            <person name="Mikhailova A.A."/>
            <person name="Marchal E."/>
            <person name="English S."/>
            <person name="Carruthers M."/>
            <person name="Jennings E.C."/>
            <person name="Chiamaka E.L."/>
            <person name="Frigard R.A."/>
            <person name="Pippel M."/>
            <person name="Attardo G.M."/>
            <person name="Benoit J.B."/>
            <person name="Bornberg-Bauer E."/>
            <person name="Tobe S.S."/>
        </authorList>
    </citation>
    <scope>NUCLEOTIDE SEQUENCE</scope>
    <source>
        <strain evidence="8">Stay&amp;Tobe</strain>
    </source>
</reference>
<feature type="binding site" evidence="6">
    <location>
        <position position="59"/>
    </location>
    <ligand>
        <name>substrate</name>
    </ligand>
</feature>
<dbReference type="PANTHER" id="PTHR23407:SF1">
    <property type="entry name" value="5-FORMYLTETRAHYDROFOLATE CYCLO-LIGASE"/>
    <property type="match status" value="1"/>
</dbReference>
<feature type="binding site" evidence="6">
    <location>
        <begin position="143"/>
        <end position="151"/>
    </location>
    <ligand>
        <name>ATP</name>
        <dbReference type="ChEBI" id="CHEBI:30616"/>
    </ligand>
</feature>
<dbReference type="GO" id="GO:0035999">
    <property type="term" value="P:tetrahydrofolate interconversion"/>
    <property type="evidence" value="ECO:0007669"/>
    <property type="project" value="TreeGrafter"/>
</dbReference>
<evidence type="ECO:0000256" key="2">
    <source>
        <dbReference type="ARBA" id="ARBA00022741"/>
    </source>
</evidence>
<proteinExistence type="inferred from homology"/>
<dbReference type="GO" id="GO:0030272">
    <property type="term" value="F:5-formyltetrahydrofolate cyclo-ligase activity"/>
    <property type="evidence" value="ECO:0007669"/>
    <property type="project" value="UniProtKB-EC"/>
</dbReference>
<comment type="cofactor">
    <cofactor evidence="7">
        <name>Mg(2+)</name>
        <dbReference type="ChEBI" id="CHEBI:18420"/>
    </cofactor>
</comment>
<comment type="similarity">
    <text evidence="1 7">Belongs to the 5-formyltetrahydrofolate cyclo-ligase family.</text>
</comment>
<evidence type="ECO:0000313" key="8">
    <source>
        <dbReference type="EMBL" id="KAJ9592028.1"/>
    </source>
</evidence>
<name>A0AAD8A602_DIPPU</name>